<dbReference type="PANTHER" id="PTHR23032:SF13">
    <property type="entry name" value="BRO1 DOMAIN-CONTAINING PROTEIN BROX"/>
    <property type="match status" value="1"/>
</dbReference>
<evidence type="ECO:0000313" key="3">
    <source>
        <dbReference type="EMBL" id="EDV29140.1"/>
    </source>
</evidence>
<dbReference type="FunCoup" id="B3RJX9">
    <property type="interactions" value="2043"/>
</dbReference>
<evidence type="ECO:0000313" key="4">
    <source>
        <dbReference type="Proteomes" id="UP000009022"/>
    </source>
</evidence>
<gene>
    <name evidence="3" type="ORF">TRIADDRAFT_19406</name>
</gene>
<dbReference type="EMBL" id="DS985241">
    <property type="protein sequence ID" value="EDV29140.1"/>
    <property type="molecule type" value="Genomic_DNA"/>
</dbReference>
<dbReference type="CDD" id="cd09243">
    <property type="entry name" value="BRO1_Brox_like"/>
    <property type="match status" value="1"/>
</dbReference>
<dbReference type="SMART" id="SM01041">
    <property type="entry name" value="BRO1"/>
    <property type="match status" value="1"/>
</dbReference>
<dbReference type="AlphaFoldDB" id="B3RJX9"/>
<dbReference type="eggNOG" id="ENOG502QQBR">
    <property type="taxonomic scope" value="Eukaryota"/>
</dbReference>
<accession>B3RJX9</accession>
<reference evidence="3 4" key="1">
    <citation type="journal article" date="2008" name="Nature">
        <title>The Trichoplax genome and the nature of placozoans.</title>
        <authorList>
            <person name="Srivastava M."/>
            <person name="Begovic E."/>
            <person name="Chapman J."/>
            <person name="Putnam N.H."/>
            <person name="Hellsten U."/>
            <person name="Kawashima T."/>
            <person name="Kuo A."/>
            <person name="Mitros T."/>
            <person name="Salamov A."/>
            <person name="Carpenter M.L."/>
            <person name="Signorovitch A.Y."/>
            <person name="Moreno M.A."/>
            <person name="Kamm K."/>
            <person name="Grimwood J."/>
            <person name="Schmutz J."/>
            <person name="Shapiro H."/>
            <person name="Grigoriev I.V."/>
            <person name="Buss L.W."/>
            <person name="Schierwater B."/>
            <person name="Dellaporta S.L."/>
            <person name="Rokhsar D.S."/>
        </authorList>
    </citation>
    <scope>NUCLEOTIDE SEQUENCE [LARGE SCALE GENOMIC DNA]</scope>
    <source>
        <strain evidence="3 4">Grell-BS-1999</strain>
    </source>
</reference>
<dbReference type="HOGENOM" id="CLU_056561_0_0_1"/>
<dbReference type="InterPro" id="IPR004328">
    <property type="entry name" value="BRO1_dom"/>
</dbReference>
<organism evidence="3 4">
    <name type="scientific">Trichoplax adhaerens</name>
    <name type="common">Trichoplax reptans</name>
    <dbReference type="NCBI Taxonomy" id="10228"/>
    <lineage>
        <taxon>Eukaryota</taxon>
        <taxon>Metazoa</taxon>
        <taxon>Placozoa</taxon>
        <taxon>Uniplacotomia</taxon>
        <taxon>Trichoplacea</taxon>
        <taxon>Trichoplacidae</taxon>
        <taxon>Trichoplax</taxon>
    </lineage>
</organism>
<feature type="domain" description="BRO1" evidence="2">
    <location>
        <begin position="8"/>
        <end position="400"/>
    </location>
</feature>
<dbReference type="CTD" id="6750278"/>
<comment type="similarity">
    <text evidence="1">Belongs to the BROX family.</text>
</comment>
<dbReference type="STRING" id="10228.B3RJX9"/>
<dbReference type="KEGG" id="tad:TRIADDRAFT_19406"/>
<dbReference type="OrthoDB" id="10266451at2759"/>
<dbReference type="PANTHER" id="PTHR23032">
    <property type="entry name" value="BRO1 DOMAIN-CONTAINING PROTEIN BROX"/>
    <property type="match status" value="1"/>
</dbReference>
<dbReference type="PROSITE" id="PS51180">
    <property type="entry name" value="BRO1"/>
    <property type="match status" value="1"/>
</dbReference>
<dbReference type="GeneID" id="6750278"/>
<proteinExistence type="inferred from homology"/>
<sequence length="400" mass="45229">MADQWFHRNPLKATSTLKFDNAKRVCKNNDAFKLFEKTNEERKNLLNILKNPQNDMKLIETSWQKYFALYLGFVFNAHKPGQDSPLRNLVPVHWTQSLTGRITVNTSDGIFELASMLINVAIWHMKRASCLAESGSLTMDDAKDIHKSLRIAAGLFQFVKENYAASLTSITGSCKDTEQQILEAYYTQCISEAEEVTVARAIELKHQASVVGGLSYETSKHFQAAATLLSSVNVNYAGKWKKYLVLKSVFYKACAYGCYSEVLLQKDKCGEAVKFGQEALQLYNSIESACREYLRFKGEGKAARVIDHQFFRKVGTMIKRNLDKANRENGFIYHHRVPAELPQLDLEAKYGIVQPESITMPPADEGWTEQIYASIDAHAYATTVLLISTIYNILRSSILT</sequence>
<dbReference type="Proteomes" id="UP000009022">
    <property type="component" value="Unassembled WGS sequence"/>
</dbReference>
<dbReference type="Gene3D" id="1.25.40.280">
    <property type="entry name" value="alix/aip1 like domains"/>
    <property type="match status" value="1"/>
</dbReference>
<dbReference type="Pfam" id="PF03097">
    <property type="entry name" value="BRO1"/>
    <property type="match status" value="1"/>
</dbReference>
<protein>
    <recommendedName>
        <fullName evidence="2">BRO1 domain-containing protein</fullName>
    </recommendedName>
</protein>
<name>B3RJX9_TRIAD</name>
<dbReference type="InParanoid" id="B3RJX9"/>
<keyword evidence="4" id="KW-1185">Reference proteome</keyword>
<dbReference type="InterPro" id="IPR038499">
    <property type="entry name" value="BRO1_sf"/>
</dbReference>
<dbReference type="PhylomeDB" id="B3RJX9"/>
<dbReference type="OMA" id="ESACREY"/>
<dbReference type="RefSeq" id="XP_002108342.1">
    <property type="nucleotide sequence ID" value="XM_002108306.1"/>
</dbReference>
<evidence type="ECO:0000256" key="1">
    <source>
        <dbReference type="ARBA" id="ARBA00008901"/>
    </source>
</evidence>
<dbReference type="InterPro" id="IPR038898">
    <property type="entry name" value="BROX"/>
</dbReference>
<evidence type="ECO:0000259" key="2">
    <source>
        <dbReference type="PROSITE" id="PS51180"/>
    </source>
</evidence>